<dbReference type="InParanoid" id="A0A078AQ39"/>
<feature type="compositionally biased region" description="Polar residues" evidence="1">
    <location>
        <begin position="1"/>
        <end position="20"/>
    </location>
</feature>
<feature type="region of interest" description="Disordered" evidence="1">
    <location>
        <begin position="1"/>
        <end position="33"/>
    </location>
</feature>
<accession>A0A078AQ39</accession>
<keyword evidence="3" id="KW-1185">Reference proteome</keyword>
<dbReference type="AlphaFoldDB" id="A0A078AQ39"/>
<reference evidence="2 3" key="1">
    <citation type="submission" date="2014-06" db="EMBL/GenBank/DDBJ databases">
        <authorList>
            <person name="Swart Estienne"/>
        </authorList>
    </citation>
    <scope>NUCLEOTIDE SEQUENCE [LARGE SCALE GENOMIC DNA]</scope>
    <source>
        <strain evidence="2 3">130c</strain>
    </source>
</reference>
<evidence type="ECO:0000313" key="3">
    <source>
        <dbReference type="Proteomes" id="UP000039865"/>
    </source>
</evidence>
<gene>
    <name evidence="2" type="primary">Contig2944.g125</name>
    <name evidence="2" type="ORF">STYLEM_13143</name>
</gene>
<evidence type="ECO:0000256" key="1">
    <source>
        <dbReference type="SAM" id="MobiDB-lite"/>
    </source>
</evidence>
<sequence>MYSLGSYSKVDQSNNSSSLIEEQKVEEEPASNESNIQQFLNQSLNTFTQISNSYKHSQKQSHSCNKSKSISKLKPIKAPSQINLKYFTVVNYLKVQSTPQANKQKQKATNLLALSQKMNEDLQSLGDLSEINKGQGDQISKDISHFLAENPENLVLSYLQKRSDLMLSKLDSMNHRVLSSFNELQRNVHDLEHKVKGQIETQQIIIDNKLYKYGLDNVNDNSQQKSIANTSIFEHKNLSSHEKKKIYQDFQEGQVLSLFKNEAVKEFKPLTVKTGSHNLMSISQLTVQERQGSQDYIVVRGQSNRVAFIDPQSLQVERYLELQQHWGNSNLRWIIQFGNQLILQLHNKYGDILFYEDEQFRKAWNVNDIFLRPIVYNTQENIYVIFPSQNGTVHLYEYQLTKMNFKLLNSFQLQQESSGLESTLGSLSGPSEVLVVKDLNLSQLLAVGQRGSGLTLIDVSLGKLRLTKYAQFLEKLSVKDIVELDKNLLLVLTFESPQYFIVDIDKKKPIGLGAGTGKLGLSLNLMPGYDPVNYPYVLCQELNSFAILDPFSNFYSEIYKSDRTAILDTDAKEDTVIFDPIMKNAFICEKDGFYLARYEINPQLLESLNLS</sequence>
<proteinExistence type="predicted"/>
<name>A0A078AQ39_STYLE</name>
<evidence type="ECO:0000313" key="2">
    <source>
        <dbReference type="EMBL" id="CDW84086.1"/>
    </source>
</evidence>
<organism evidence="2 3">
    <name type="scientific">Stylonychia lemnae</name>
    <name type="common">Ciliate</name>
    <dbReference type="NCBI Taxonomy" id="5949"/>
    <lineage>
        <taxon>Eukaryota</taxon>
        <taxon>Sar</taxon>
        <taxon>Alveolata</taxon>
        <taxon>Ciliophora</taxon>
        <taxon>Intramacronucleata</taxon>
        <taxon>Spirotrichea</taxon>
        <taxon>Stichotrichia</taxon>
        <taxon>Sporadotrichida</taxon>
        <taxon>Oxytrichidae</taxon>
        <taxon>Stylonychinae</taxon>
        <taxon>Stylonychia</taxon>
    </lineage>
</organism>
<dbReference type="EMBL" id="CCKQ01012467">
    <property type="protein sequence ID" value="CDW84086.1"/>
    <property type="molecule type" value="Genomic_DNA"/>
</dbReference>
<protein>
    <submittedName>
        <fullName evidence="2">Uncharacterized protein</fullName>
    </submittedName>
</protein>
<dbReference type="Proteomes" id="UP000039865">
    <property type="component" value="Unassembled WGS sequence"/>
</dbReference>